<evidence type="ECO:0000313" key="4">
    <source>
        <dbReference type="Proteomes" id="UP000030686"/>
    </source>
</evidence>
<dbReference type="PROSITE" id="PS52019">
    <property type="entry name" value="PKS_MFAS_DH"/>
    <property type="match status" value="1"/>
</dbReference>
<gene>
    <name evidence="3" type="ORF">PROQFM164_S07g000177</name>
</gene>
<evidence type="ECO:0000259" key="2">
    <source>
        <dbReference type="PROSITE" id="PS52019"/>
    </source>
</evidence>
<comment type="caution">
    <text evidence="1">Lacks conserved residue(s) required for the propagation of feature annotation.</text>
</comment>
<dbReference type="STRING" id="1365484.W6QUN7"/>
<dbReference type="OrthoDB" id="329835at2759"/>
<dbReference type="Proteomes" id="UP000030686">
    <property type="component" value="Unassembled WGS sequence"/>
</dbReference>
<dbReference type="AlphaFoldDB" id="W6QUN7"/>
<dbReference type="EMBL" id="HG792021">
    <property type="protein sequence ID" value="CDM37829.1"/>
    <property type="molecule type" value="Genomic_DNA"/>
</dbReference>
<proteinExistence type="predicted"/>
<dbReference type="InterPro" id="IPR049900">
    <property type="entry name" value="PKS_mFAS_DH"/>
</dbReference>
<reference evidence="3" key="1">
    <citation type="journal article" date="2014" name="Nat. Commun.">
        <title>Multiple recent horizontal transfers of a large genomic region in cheese making fungi.</title>
        <authorList>
            <person name="Cheeseman K."/>
            <person name="Ropars J."/>
            <person name="Renault P."/>
            <person name="Dupont J."/>
            <person name="Gouzy J."/>
            <person name="Branca A."/>
            <person name="Abraham A.L."/>
            <person name="Ceppi M."/>
            <person name="Conseiller E."/>
            <person name="Debuchy R."/>
            <person name="Malagnac F."/>
            <person name="Goarin A."/>
            <person name="Silar P."/>
            <person name="Lacoste S."/>
            <person name="Sallet E."/>
            <person name="Bensimon A."/>
            <person name="Giraud T."/>
            <person name="Brygoo Y."/>
        </authorList>
    </citation>
    <scope>NUCLEOTIDE SEQUENCE [LARGE SCALE GENOMIC DNA]</scope>
    <source>
        <strain evidence="3">FM164</strain>
    </source>
</reference>
<organism evidence="3 4">
    <name type="scientific">Penicillium roqueforti (strain FM164)</name>
    <dbReference type="NCBI Taxonomy" id="1365484"/>
    <lineage>
        <taxon>Eukaryota</taxon>
        <taxon>Fungi</taxon>
        <taxon>Dikarya</taxon>
        <taxon>Ascomycota</taxon>
        <taxon>Pezizomycotina</taxon>
        <taxon>Eurotiomycetes</taxon>
        <taxon>Eurotiomycetidae</taxon>
        <taxon>Eurotiales</taxon>
        <taxon>Aspergillaceae</taxon>
        <taxon>Penicillium</taxon>
    </lineage>
</organism>
<accession>W6QUN7</accession>
<name>W6QUN7_PENRF</name>
<dbReference type="InterPro" id="IPR049552">
    <property type="entry name" value="PKS_DH_N"/>
</dbReference>
<protein>
    <recommendedName>
        <fullName evidence="2">PKS/mFAS DH domain-containing protein</fullName>
    </recommendedName>
</protein>
<keyword evidence="4" id="KW-1185">Reference proteome</keyword>
<feature type="region of interest" description="N-terminal hotdog fold" evidence="1">
    <location>
        <begin position="6"/>
        <end position="144"/>
    </location>
</feature>
<evidence type="ECO:0000256" key="1">
    <source>
        <dbReference type="PROSITE-ProRule" id="PRU01363"/>
    </source>
</evidence>
<sequence length="160" mass="17560">MTGLLQGLHGGRVPSTIGMKPRWRHVFKLEDFLWLKNYRIQGQSVVPASIICVSALAVAMDMRNEKKVNSIELAEVTLEQSVILEGPALEFDISLSVADLVNPNVEGIDGVETEFNIEVSGAANHNIPTIAKILSRVNFADQIHPTDRSYLRSKIPGRAG</sequence>
<dbReference type="Gene3D" id="3.10.129.10">
    <property type="entry name" value="Hotdog Thioesterase"/>
    <property type="match status" value="1"/>
</dbReference>
<dbReference type="Pfam" id="PF21089">
    <property type="entry name" value="PKS_DH_N"/>
    <property type="match status" value="1"/>
</dbReference>
<feature type="domain" description="PKS/mFAS DH" evidence="2">
    <location>
        <begin position="6"/>
        <end position="160"/>
    </location>
</feature>
<evidence type="ECO:0000313" key="3">
    <source>
        <dbReference type="EMBL" id="CDM37829.1"/>
    </source>
</evidence>